<keyword evidence="2" id="KW-0472">Membrane</keyword>
<dbReference type="AlphaFoldDB" id="G9YHT8"/>
<comment type="caution">
    <text evidence="3">The sequence shown here is derived from an EMBL/GenBank/DDBJ whole genome shotgun (WGS) entry which is preliminary data.</text>
</comment>
<name>G9YHT8_9FIRM</name>
<evidence type="ECO:0000256" key="1">
    <source>
        <dbReference type="SAM" id="MobiDB-lite"/>
    </source>
</evidence>
<keyword evidence="2" id="KW-0812">Transmembrane</keyword>
<sequence>MKENHDREIEDAAGRRSRRNLKKNKKAVPLAVRLISVTVLALLSIFFAARYVADGRVELDGQPVSLMSRQDVAAYLEKSERAVADKSFMLTAAGIAEN</sequence>
<evidence type="ECO:0000313" key="4">
    <source>
        <dbReference type="Proteomes" id="UP000005481"/>
    </source>
</evidence>
<dbReference type="HOGENOM" id="CLU_2327748_0_0_9"/>
<organism evidence="3 4">
    <name type="scientific">Anaeroglobus geminatus F0357</name>
    <dbReference type="NCBI Taxonomy" id="861450"/>
    <lineage>
        <taxon>Bacteria</taxon>
        <taxon>Bacillati</taxon>
        <taxon>Bacillota</taxon>
        <taxon>Negativicutes</taxon>
        <taxon>Veillonellales</taxon>
        <taxon>Veillonellaceae</taxon>
        <taxon>Anaeroglobus</taxon>
    </lineage>
</organism>
<dbReference type="EMBL" id="AGCJ01000046">
    <property type="protein sequence ID" value="EHM40368.1"/>
    <property type="molecule type" value="Genomic_DNA"/>
</dbReference>
<reference evidence="3 4" key="1">
    <citation type="submission" date="2011-08" db="EMBL/GenBank/DDBJ databases">
        <authorList>
            <person name="Weinstock G."/>
            <person name="Sodergren E."/>
            <person name="Clifton S."/>
            <person name="Fulton L."/>
            <person name="Fulton B."/>
            <person name="Courtney L."/>
            <person name="Fronick C."/>
            <person name="Harrison M."/>
            <person name="Strong C."/>
            <person name="Farmer C."/>
            <person name="Delahaunty K."/>
            <person name="Markovic C."/>
            <person name="Hall O."/>
            <person name="Minx P."/>
            <person name="Tomlinson C."/>
            <person name="Mitreva M."/>
            <person name="Hou S."/>
            <person name="Chen J."/>
            <person name="Wollam A."/>
            <person name="Pepin K.H."/>
            <person name="Johnson M."/>
            <person name="Bhonagiri V."/>
            <person name="Zhang X."/>
            <person name="Suruliraj S."/>
            <person name="Warren W."/>
            <person name="Chinwalla A."/>
            <person name="Mardis E.R."/>
            <person name="Wilson R.K."/>
        </authorList>
    </citation>
    <scope>NUCLEOTIDE SEQUENCE [LARGE SCALE GENOMIC DNA]</scope>
    <source>
        <strain evidence="3 4">F0357</strain>
    </source>
</reference>
<dbReference type="RefSeq" id="WP_006790198.1">
    <property type="nucleotide sequence ID" value="NZ_JH417588.1"/>
</dbReference>
<feature type="transmembrane region" description="Helical" evidence="2">
    <location>
        <begin position="27"/>
        <end position="49"/>
    </location>
</feature>
<protein>
    <submittedName>
        <fullName evidence="3">Uncharacterized protein</fullName>
    </submittedName>
</protein>
<evidence type="ECO:0000313" key="3">
    <source>
        <dbReference type="EMBL" id="EHM40368.1"/>
    </source>
</evidence>
<accession>G9YHT8</accession>
<dbReference type="STRING" id="861450.HMPREF0080_01222"/>
<keyword evidence="4" id="KW-1185">Reference proteome</keyword>
<feature type="region of interest" description="Disordered" evidence="1">
    <location>
        <begin position="1"/>
        <end position="20"/>
    </location>
</feature>
<proteinExistence type="predicted"/>
<evidence type="ECO:0000256" key="2">
    <source>
        <dbReference type="SAM" id="Phobius"/>
    </source>
</evidence>
<gene>
    <name evidence="3" type="ORF">HMPREF0080_01222</name>
</gene>
<feature type="compositionally biased region" description="Basic and acidic residues" evidence="1">
    <location>
        <begin position="1"/>
        <end position="14"/>
    </location>
</feature>
<dbReference type="Proteomes" id="UP000005481">
    <property type="component" value="Unassembled WGS sequence"/>
</dbReference>
<keyword evidence="2" id="KW-1133">Transmembrane helix</keyword>